<organism evidence="4 5">
    <name type="scientific">Candidatus Pseudobacter hemicellulosilyticus</name>
    <dbReference type="NCBI Taxonomy" id="3121375"/>
    <lineage>
        <taxon>Bacteria</taxon>
        <taxon>Pseudomonadati</taxon>
        <taxon>Bacteroidota</taxon>
        <taxon>Chitinophagia</taxon>
        <taxon>Chitinophagales</taxon>
        <taxon>Chitinophagaceae</taxon>
        <taxon>Pseudobacter</taxon>
    </lineage>
</organism>
<evidence type="ECO:0000313" key="4">
    <source>
        <dbReference type="EMBL" id="WEK36536.1"/>
    </source>
</evidence>
<reference evidence="4" key="1">
    <citation type="submission" date="2023-03" db="EMBL/GenBank/DDBJ databases">
        <title>Andean soil-derived lignocellulolytic bacterial consortium as a source of novel taxa and putative plastic-active enzymes.</title>
        <authorList>
            <person name="Diaz-Garcia L."/>
            <person name="Chuvochina M."/>
            <person name="Feuerriegel G."/>
            <person name="Bunk B."/>
            <person name="Sproer C."/>
            <person name="Streit W.R."/>
            <person name="Rodriguez L.M."/>
            <person name="Overmann J."/>
            <person name="Jimenez D.J."/>
        </authorList>
    </citation>
    <scope>NUCLEOTIDE SEQUENCE</scope>
    <source>
        <strain evidence="4">MAG 7</strain>
    </source>
</reference>
<dbReference type="PANTHER" id="PTHR12526:SF629">
    <property type="entry name" value="TEICHURONIC ACID BIOSYNTHESIS GLYCOSYLTRANSFERASE TUAH-RELATED"/>
    <property type="match status" value="1"/>
</dbReference>
<name>A0AAJ5WQX5_9BACT</name>
<keyword evidence="2" id="KW-0808">Transferase</keyword>
<dbReference type="PANTHER" id="PTHR12526">
    <property type="entry name" value="GLYCOSYLTRANSFERASE"/>
    <property type="match status" value="1"/>
</dbReference>
<evidence type="ECO:0000259" key="3">
    <source>
        <dbReference type="Pfam" id="PF00534"/>
    </source>
</evidence>
<feature type="domain" description="Glycosyl transferase family 1" evidence="3">
    <location>
        <begin position="187"/>
        <end position="337"/>
    </location>
</feature>
<accession>A0AAJ5WQX5</accession>
<dbReference type="EMBL" id="CP119311">
    <property type="protein sequence ID" value="WEK36536.1"/>
    <property type="molecule type" value="Genomic_DNA"/>
</dbReference>
<dbReference type="Proteomes" id="UP001220610">
    <property type="component" value="Chromosome"/>
</dbReference>
<dbReference type="InterPro" id="IPR001296">
    <property type="entry name" value="Glyco_trans_1"/>
</dbReference>
<sequence>MKSLLFFTPYAGRTGSEMFLWYMFSRFDRTLIKANLISECQGELLHQMPEDIGTFVTLKYPGRMARIAHSFSRAMGVNKYEDHLMKLHRSVKPDYWYLNTVQMTDKTALARKQGIPVIAHFHELTTDYSLVSYQQLKDTIDYATLCIADSKAVYERLQVLGAKNIALQYECIDCSKINPDPSRSAAIKKELGLGSFDFIWLMSGTSIHRKGVDMVPQLAGLLKEQNAAVVWLGNNTRSGMDLMIEKELAHKGLDNVRFLGKKVEDYYHYMNVMDGFVLTSREEPFGMVVVEALLLGKPVVSFNAGGVAEIVTPGTGSIVNSWNISDLAAAMKDIATGKTPFDAATATARAKDFDVSVQVNNWHKILTAL</sequence>
<dbReference type="CDD" id="cd03801">
    <property type="entry name" value="GT4_PimA-like"/>
    <property type="match status" value="1"/>
</dbReference>
<dbReference type="Gene3D" id="3.40.50.2000">
    <property type="entry name" value="Glycogen Phosphorylase B"/>
    <property type="match status" value="2"/>
</dbReference>
<gene>
    <name evidence="4" type="ORF">P0Y53_03405</name>
</gene>
<keyword evidence="1" id="KW-0328">Glycosyltransferase</keyword>
<evidence type="ECO:0000313" key="5">
    <source>
        <dbReference type="Proteomes" id="UP001220610"/>
    </source>
</evidence>
<proteinExistence type="predicted"/>
<protein>
    <submittedName>
        <fullName evidence="4">Glycosyltransferase family 4 protein</fullName>
    </submittedName>
</protein>
<dbReference type="AlphaFoldDB" id="A0AAJ5WQX5"/>
<dbReference type="SUPFAM" id="SSF53756">
    <property type="entry name" value="UDP-Glycosyltransferase/glycogen phosphorylase"/>
    <property type="match status" value="1"/>
</dbReference>
<dbReference type="Pfam" id="PF00534">
    <property type="entry name" value="Glycos_transf_1"/>
    <property type="match status" value="1"/>
</dbReference>
<dbReference type="GO" id="GO:0016757">
    <property type="term" value="F:glycosyltransferase activity"/>
    <property type="evidence" value="ECO:0007669"/>
    <property type="project" value="UniProtKB-KW"/>
</dbReference>
<evidence type="ECO:0000256" key="2">
    <source>
        <dbReference type="ARBA" id="ARBA00022679"/>
    </source>
</evidence>
<evidence type="ECO:0000256" key="1">
    <source>
        <dbReference type="ARBA" id="ARBA00022676"/>
    </source>
</evidence>